<dbReference type="EMBL" id="QEWE01000011">
    <property type="protein sequence ID" value="REJ30252.1"/>
    <property type="molecule type" value="Genomic_DNA"/>
</dbReference>
<evidence type="ECO:0000313" key="5">
    <source>
        <dbReference type="Proteomes" id="UP000257014"/>
    </source>
</evidence>
<keyword evidence="3" id="KW-0812">Transmembrane</keyword>
<dbReference type="InterPro" id="IPR012902">
    <property type="entry name" value="N_methyl_site"/>
</dbReference>
<dbReference type="Gene3D" id="3.30.700.10">
    <property type="entry name" value="Glycoprotein, Type 4 Pilin"/>
    <property type="match status" value="1"/>
</dbReference>
<evidence type="ECO:0000256" key="3">
    <source>
        <dbReference type="SAM" id="Phobius"/>
    </source>
</evidence>
<dbReference type="PROSITE" id="PS00409">
    <property type="entry name" value="PROKAR_NTER_METHYL"/>
    <property type="match status" value="1"/>
</dbReference>
<comment type="subcellular location">
    <subcellularLocation>
        <location evidence="1">Cell surface</location>
    </subcellularLocation>
</comment>
<dbReference type="NCBIfam" id="TIGR02532">
    <property type="entry name" value="IV_pilin_GFxxxE"/>
    <property type="match status" value="1"/>
</dbReference>
<evidence type="ECO:0000313" key="4">
    <source>
        <dbReference type="EMBL" id="REJ30252.1"/>
    </source>
</evidence>
<comment type="caution">
    <text evidence="4">The sequence shown here is derived from an EMBL/GenBank/DDBJ whole genome shotgun (WGS) entry which is preliminary data.</text>
</comment>
<keyword evidence="3" id="KW-0472">Membrane</keyword>
<keyword evidence="2" id="KW-0178">Competence</keyword>
<dbReference type="AlphaFoldDB" id="A0A3E0K7P0"/>
<dbReference type="Proteomes" id="UP000257014">
    <property type="component" value="Unassembled WGS sequence"/>
</dbReference>
<keyword evidence="3" id="KW-1133">Transmembrane helix</keyword>
<gene>
    <name evidence="4" type="ORF">C6P37_03845</name>
</gene>
<dbReference type="GO" id="GO:0009986">
    <property type="term" value="C:cell surface"/>
    <property type="evidence" value="ECO:0007669"/>
    <property type="project" value="UniProtKB-SubCell"/>
</dbReference>
<protein>
    <submittedName>
        <fullName evidence="4">Prepilin-type cleavage/methylation domain-containing protein</fullName>
    </submittedName>
</protein>
<organism evidence="4 5">
    <name type="scientific">Caldibacillus debilis</name>
    <dbReference type="NCBI Taxonomy" id="301148"/>
    <lineage>
        <taxon>Bacteria</taxon>
        <taxon>Bacillati</taxon>
        <taxon>Bacillota</taxon>
        <taxon>Bacilli</taxon>
        <taxon>Bacillales</taxon>
        <taxon>Bacillaceae</taxon>
        <taxon>Caldibacillus</taxon>
    </lineage>
</organism>
<dbReference type="InterPro" id="IPR045584">
    <property type="entry name" value="Pilin-like"/>
</dbReference>
<dbReference type="SUPFAM" id="SSF54523">
    <property type="entry name" value="Pili subunits"/>
    <property type="match status" value="1"/>
</dbReference>
<proteinExistence type="predicted"/>
<accession>A0A3E0K7P0</accession>
<name>A0A3E0K7P0_9BACI</name>
<dbReference type="RefSeq" id="WP_276642718.1">
    <property type="nucleotide sequence ID" value="NZ_QEWE01000011.1"/>
</dbReference>
<dbReference type="GO" id="GO:0030420">
    <property type="term" value="P:establishment of competence for transformation"/>
    <property type="evidence" value="ECO:0007669"/>
    <property type="project" value="UniProtKB-KW"/>
</dbReference>
<evidence type="ECO:0000256" key="2">
    <source>
        <dbReference type="ARBA" id="ARBA00023287"/>
    </source>
</evidence>
<reference evidence="4 5" key="1">
    <citation type="submission" date="2018-03" db="EMBL/GenBank/DDBJ databases">
        <authorList>
            <person name="Keele B.F."/>
        </authorList>
    </citation>
    <scope>NUCLEOTIDE SEQUENCE [LARGE SCALE GENOMIC DNA]</scope>
    <source>
        <strain evidence="4">ZCTH4_d</strain>
    </source>
</reference>
<dbReference type="Pfam" id="PF07963">
    <property type="entry name" value="N_methyl"/>
    <property type="match status" value="1"/>
</dbReference>
<sequence>MIQKWKKLKKNEKGLTLIELLAVLVILGIIAAIVIPLIANVISDSRDKAILADASNIISAAKLAHANGEGTEDKTAGTITFDKDILSKYMDKKVKLANDDKVTYTKSSREWTIKYSNLKKIKNEDLKTGLGISNNDDETTDDLINDYLDDNAFTK</sequence>
<feature type="transmembrane region" description="Helical" evidence="3">
    <location>
        <begin position="20"/>
        <end position="39"/>
    </location>
</feature>
<evidence type="ECO:0000256" key="1">
    <source>
        <dbReference type="ARBA" id="ARBA00004241"/>
    </source>
</evidence>